<dbReference type="EMBL" id="SZOD01000183">
    <property type="protein sequence ID" value="TKI85593.1"/>
    <property type="molecule type" value="Genomic_DNA"/>
</dbReference>
<dbReference type="Pfam" id="PF08863">
    <property type="entry name" value="YolD"/>
    <property type="match status" value="1"/>
</dbReference>
<dbReference type="RefSeq" id="WP_085312652.1">
    <property type="nucleotide sequence ID" value="NZ_CP020743.1"/>
</dbReference>
<accession>A0A1W6AF32</accession>
<organism evidence="1 3">
    <name type="scientific">Bacillus mycoides</name>
    <dbReference type="NCBI Taxonomy" id="1405"/>
    <lineage>
        <taxon>Bacteria</taxon>
        <taxon>Bacillati</taxon>
        <taxon>Bacillota</taxon>
        <taxon>Bacilli</taxon>
        <taxon>Bacillales</taxon>
        <taxon>Bacillaceae</taxon>
        <taxon>Bacillus</taxon>
        <taxon>Bacillus cereus group</taxon>
    </lineage>
</organism>
<dbReference type="InterPro" id="IPR014962">
    <property type="entry name" value="YolD"/>
</dbReference>
<evidence type="ECO:0000313" key="2">
    <source>
        <dbReference type="EMBL" id="TKI85593.1"/>
    </source>
</evidence>
<sequence length="110" mass="12718">MSSTNISKDSNTSKLTQMTITTPEQFAGTLKGIKEPSRVSPQNDRERIEDLLLQSFISEKEILITYYEDGYFPSSHMTVIEINPLKRYVICIDTFDYKHTFSFIDIIDAR</sequence>
<dbReference type="AlphaFoldDB" id="A0A1W6AF32"/>
<dbReference type="PANTHER" id="PTHR40051:SF1">
    <property type="entry name" value="YOLD-LIKE FAMILY PROTEIN"/>
    <property type="match status" value="1"/>
</dbReference>
<evidence type="ECO:0000313" key="3">
    <source>
        <dbReference type="Proteomes" id="UP000192932"/>
    </source>
</evidence>
<dbReference type="Proteomes" id="UP000192932">
    <property type="component" value="Chromosome"/>
</dbReference>
<gene>
    <name evidence="1" type="ORF">B7492_26090</name>
    <name evidence="2" type="ORF">FC701_09510</name>
</gene>
<dbReference type="EMBL" id="CP020743">
    <property type="protein sequence ID" value="ARJ24464.1"/>
    <property type="molecule type" value="Genomic_DNA"/>
</dbReference>
<proteinExistence type="predicted"/>
<name>A0A1W6AF32_BACMY</name>
<evidence type="ECO:0000313" key="1">
    <source>
        <dbReference type="EMBL" id="ARJ24464.1"/>
    </source>
</evidence>
<reference evidence="1 3" key="1">
    <citation type="submission" date="2017-04" db="EMBL/GenBank/DDBJ databases">
        <title>The Characteristic of a Fine Plant Growth-Promoting Rhizobacteria Bacillus mycoides Gnyt1 and its Whole Genome Sequencing Analysis.</title>
        <authorList>
            <person name="Li J.H."/>
            <person name="Yao T."/>
        </authorList>
    </citation>
    <scope>NUCLEOTIDE SEQUENCE [LARGE SCALE GENOMIC DNA]</scope>
    <source>
        <strain evidence="1 3">Gnyt1</strain>
    </source>
</reference>
<reference evidence="2 4" key="2">
    <citation type="journal article" date="2019" name="Environ. Microbiol.">
        <title>An active ?-lactamase is a part of an orchestrated cell wall stress resistance network of Bacillus subtilis and related rhizosphere species.</title>
        <authorList>
            <person name="Bucher T."/>
            <person name="Keren-Paz A."/>
            <person name="Hausser J."/>
            <person name="Olender T."/>
            <person name="Cytryn E."/>
            <person name="Kolodkin-Gal I."/>
        </authorList>
    </citation>
    <scope>NUCLEOTIDE SEQUENCE [LARGE SCALE GENOMIC DNA]</scope>
    <source>
        <strain evidence="2 4">I186</strain>
    </source>
</reference>
<dbReference type="Proteomes" id="UP000305524">
    <property type="component" value="Unassembled WGS sequence"/>
</dbReference>
<dbReference type="PANTHER" id="PTHR40051">
    <property type="entry name" value="IG HYPOTHETICAL 15966"/>
    <property type="match status" value="1"/>
</dbReference>
<protein>
    <submittedName>
        <fullName evidence="2">YolD-like family protein</fullName>
    </submittedName>
</protein>
<evidence type="ECO:0000313" key="4">
    <source>
        <dbReference type="Proteomes" id="UP000305524"/>
    </source>
</evidence>